<sequence length="63" mass="7430">MLWRRSLGHVVRQCCRWLLHHPHASRVLRAALHHRFGRYVAHTCLNDRKPRSPVGGARRAICR</sequence>
<evidence type="ECO:0000313" key="1">
    <source>
        <dbReference type="EMBL" id="MBE9193485.1"/>
    </source>
</evidence>
<keyword evidence="2" id="KW-1185">Reference proteome</keyword>
<name>A0ABR9UYT9_9CHRO</name>
<gene>
    <name evidence="1" type="ORF">IQ230_24735</name>
</gene>
<evidence type="ECO:0000313" key="2">
    <source>
        <dbReference type="Proteomes" id="UP000651156"/>
    </source>
</evidence>
<protein>
    <submittedName>
        <fullName evidence="1">Uncharacterized protein</fullName>
    </submittedName>
</protein>
<organism evidence="1 2">
    <name type="scientific">Gloeocapsopsis crepidinum LEGE 06123</name>
    <dbReference type="NCBI Taxonomy" id="588587"/>
    <lineage>
        <taxon>Bacteria</taxon>
        <taxon>Bacillati</taxon>
        <taxon>Cyanobacteriota</taxon>
        <taxon>Cyanophyceae</taxon>
        <taxon>Oscillatoriophycideae</taxon>
        <taxon>Chroococcales</taxon>
        <taxon>Chroococcaceae</taxon>
        <taxon>Gloeocapsopsis</taxon>
    </lineage>
</organism>
<dbReference type="RefSeq" id="WP_193934868.1">
    <property type="nucleotide sequence ID" value="NZ_CAWPMZ010000148.1"/>
</dbReference>
<accession>A0ABR9UYT9</accession>
<dbReference type="EMBL" id="JADEWN010000098">
    <property type="protein sequence ID" value="MBE9193485.1"/>
    <property type="molecule type" value="Genomic_DNA"/>
</dbReference>
<reference evidence="1 2" key="1">
    <citation type="submission" date="2020-10" db="EMBL/GenBank/DDBJ databases">
        <authorList>
            <person name="Castelo-Branco R."/>
            <person name="Eusebio N."/>
            <person name="Adriana R."/>
            <person name="Vieira A."/>
            <person name="Brugerolle De Fraissinette N."/>
            <person name="Rezende De Castro R."/>
            <person name="Schneider M.P."/>
            <person name="Vasconcelos V."/>
            <person name="Leao P.N."/>
        </authorList>
    </citation>
    <scope>NUCLEOTIDE SEQUENCE [LARGE SCALE GENOMIC DNA]</scope>
    <source>
        <strain evidence="1 2">LEGE 06123</strain>
    </source>
</reference>
<dbReference type="Proteomes" id="UP000651156">
    <property type="component" value="Unassembled WGS sequence"/>
</dbReference>
<proteinExistence type="predicted"/>
<comment type="caution">
    <text evidence="1">The sequence shown here is derived from an EMBL/GenBank/DDBJ whole genome shotgun (WGS) entry which is preliminary data.</text>
</comment>